<dbReference type="Proteomes" id="UP000077202">
    <property type="component" value="Unassembled WGS sequence"/>
</dbReference>
<comment type="caution">
    <text evidence="1">The sequence shown here is derived from an EMBL/GenBank/DDBJ whole genome shotgun (WGS) entry which is preliminary data.</text>
</comment>
<organism evidence="1 2">
    <name type="scientific">Marchantia polymorpha subsp. ruderalis</name>
    <dbReference type="NCBI Taxonomy" id="1480154"/>
    <lineage>
        <taxon>Eukaryota</taxon>
        <taxon>Viridiplantae</taxon>
        <taxon>Streptophyta</taxon>
        <taxon>Embryophyta</taxon>
        <taxon>Marchantiophyta</taxon>
        <taxon>Marchantiopsida</taxon>
        <taxon>Marchantiidae</taxon>
        <taxon>Marchantiales</taxon>
        <taxon>Marchantiaceae</taxon>
        <taxon>Marchantia</taxon>
    </lineage>
</organism>
<evidence type="ECO:0000313" key="2">
    <source>
        <dbReference type="Proteomes" id="UP000077202"/>
    </source>
</evidence>
<dbReference type="EMBL" id="LVLJ01003567">
    <property type="protein sequence ID" value="OAE20854.1"/>
    <property type="molecule type" value="Genomic_DNA"/>
</dbReference>
<sequence>MNPGNLGKSVKTSAGTVQEISDTAAPIYSILQGTYDRSSDNVYFVLRCGEAREIVPKPGDIILTADDRPNGEWAFLDKENGVAIVNRFNPEQVFTCVIHWSAGICNLELWSEERPVSKETPFQICHEYETVSEQELLQSQT</sequence>
<dbReference type="AlphaFoldDB" id="A0A176VIW7"/>
<accession>A0A176VIW7</accession>
<name>A0A176VIW7_MARPO</name>
<keyword evidence="2" id="KW-1185">Reference proteome</keyword>
<proteinExistence type="predicted"/>
<evidence type="ECO:0000313" key="1">
    <source>
        <dbReference type="EMBL" id="OAE20854.1"/>
    </source>
</evidence>
<reference evidence="1" key="1">
    <citation type="submission" date="2016-03" db="EMBL/GenBank/DDBJ databases">
        <title>Mechanisms controlling the formation of the plant cell surface in tip-growing cells are functionally conserved among land plants.</title>
        <authorList>
            <person name="Honkanen S."/>
            <person name="Jones V.A."/>
            <person name="Morieri G."/>
            <person name="Champion C."/>
            <person name="Hetherington A.J."/>
            <person name="Kelly S."/>
            <person name="Saint-Marcoux D."/>
            <person name="Proust H."/>
            <person name="Prescott H."/>
            <person name="Dolan L."/>
        </authorList>
    </citation>
    <scope>NUCLEOTIDE SEQUENCE [LARGE SCALE GENOMIC DNA]</scope>
    <source>
        <tissue evidence="1">Whole gametophyte</tissue>
    </source>
</reference>
<gene>
    <name evidence="1" type="ORF">AXG93_502s1000</name>
</gene>
<protein>
    <submittedName>
        <fullName evidence="1">Uncharacterized protein</fullName>
    </submittedName>
</protein>